<dbReference type="EMBL" id="ML733482">
    <property type="protein sequence ID" value="KAB8216347.1"/>
    <property type="molecule type" value="Genomic_DNA"/>
</dbReference>
<gene>
    <name evidence="2" type="ORF">BDV33DRAFT_207409</name>
</gene>
<dbReference type="Gene3D" id="1.20.58.340">
    <property type="entry name" value="Magnesium transport protein CorA, transmembrane region"/>
    <property type="match status" value="1"/>
</dbReference>
<accession>A0A5N6EG98</accession>
<keyword evidence="1" id="KW-0812">Transmembrane</keyword>
<name>A0A5N6EG98_9EURO</name>
<protein>
    <submittedName>
        <fullName evidence="2">Uncharacterized protein</fullName>
    </submittedName>
</protein>
<evidence type="ECO:0000313" key="2">
    <source>
        <dbReference type="EMBL" id="KAB8216347.1"/>
    </source>
</evidence>
<organism evidence="2 3">
    <name type="scientific">Aspergillus novoparasiticus</name>
    <dbReference type="NCBI Taxonomy" id="986946"/>
    <lineage>
        <taxon>Eukaryota</taxon>
        <taxon>Fungi</taxon>
        <taxon>Dikarya</taxon>
        <taxon>Ascomycota</taxon>
        <taxon>Pezizomycotina</taxon>
        <taxon>Eurotiomycetes</taxon>
        <taxon>Eurotiomycetidae</taxon>
        <taxon>Eurotiales</taxon>
        <taxon>Aspergillaceae</taxon>
        <taxon>Aspergillus</taxon>
        <taxon>Aspergillus subgen. Circumdati</taxon>
    </lineage>
</organism>
<dbReference type="Proteomes" id="UP000326799">
    <property type="component" value="Unassembled WGS sequence"/>
</dbReference>
<keyword evidence="1" id="KW-0472">Membrane</keyword>
<evidence type="ECO:0000313" key="3">
    <source>
        <dbReference type="Proteomes" id="UP000326799"/>
    </source>
</evidence>
<keyword evidence="3" id="KW-1185">Reference proteome</keyword>
<reference evidence="2 3" key="1">
    <citation type="submission" date="2019-04" db="EMBL/GenBank/DDBJ databases">
        <title>Fungal friends and foes A comparative genomics study of 23 Aspergillus species from section Flavi.</title>
        <authorList>
            <consortium name="DOE Joint Genome Institute"/>
            <person name="Kjaerbolling I."/>
            <person name="Vesth T.C."/>
            <person name="Frisvad J.C."/>
            <person name="Nybo J.L."/>
            <person name="Theobald S."/>
            <person name="Kildgaard S."/>
            <person name="Petersen T.I."/>
            <person name="Kuo A."/>
            <person name="Sato A."/>
            <person name="Lyhne E.K."/>
            <person name="Kogle M.E."/>
            <person name="Wiebenga A."/>
            <person name="Kun R.S."/>
            <person name="Lubbers R.J."/>
            <person name="Makela M.R."/>
            <person name="Barry K."/>
            <person name="Chovatia M."/>
            <person name="Clum A."/>
            <person name="Daum C."/>
            <person name="Haridas S."/>
            <person name="He G."/>
            <person name="LaButti K."/>
            <person name="Lipzen A."/>
            <person name="Mondo S."/>
            <person name="Pangilinan J."/>
            <person name="Riley R."/>
            <person name="Salamov A."/>
            <person name="Simmons B.A."/>
            <person name="Magnuson J.K."/>
            <person name="Henrissat B."/>
            <person name="Mortensen U.H."/>
            <person name="Larsen T.O."/>
            <person name="De vries R.P."/>
            <person name="Grigoriev I.V."/>
            <person name="Machida M."/>
            <person name="Baker S.E."/>
            <person name="Andersen M.R."/>
        </authorList>
    </citation>
    <scope>NUCLEOTIDE SEQUENCE [LARGE SCALE GENOMIC DNA]</scope>
    <source>
        <strain evidence="2 3">CBS 126849</strain>
    </source>
</reference>
<sequence>MTSPASHDSPAKYPDGIFVDDFGGVINGTATDGLGLEAETIQYLSKFLNLPWPLTTLTGYSSGLFTKFEHENRNGVLEGEGIVIQTPHSTPIKCSLALFHNTKSNLTTCFLYSAFPIHLFQFRDLLPKLLGKSNQPMIVFPVVFLKVYNECIEGYRKIQEWNIASLEEGIGLTDYYQYKSSSAGKPRDRIKMINGISYDLSRFELFIDFECRLYGFLIDLCSSSGSQFDLSREPNTGRKLREWLQLIHCVSLSHKQAASSYRQRVQAQNTALYSLVSQAESRLNYQVAASTKQDSSDMRAVALLTMLFLPGTFIATFFSAGLVTSNSGSIPMANKYLWIYWVITVPLTIIVVLIWKCWSRKQTGGANNLLWNMESGDPV</sequence>
<evidence type="ECO:0000256" key="1">
    <source>
        <dbReference type="SAM" id="Phobius"/>
    </source>
</evidence>
<keyword evidence="1" id="KW-1133">Transmembrane helix</keyword>
<proteinExistence type="predicted"/>
<feature type="transmembrane region" description="Helical" evidence="1">
    <location>
        <begin position="300"/>
        <end position="324"/>
    </location>
</feature>
<feature type="transmembrane region" description="Helical" evidence="1">
    <location>
        <begin position="336"/>
        <end position="355"/>
    </location>
</feature>
<dbReference type="AlphaFoldDB" id="A0A5N6EG98"/>